<evidence type="ECO:0000313" key="5">
    <source>
        <dbReference type="EMBL" id="KAF6217560.1"/>
    </source>
</evidence>
<sequence length="1814" mass="196933">MSLPSSPSRFSTRRDHSITPSKTKTTDVGKPLGVYDNNSVRDRVRQWQAQGGGVVVADDIGVEENQQLEKHATKSRTPTKESKPRTSSRRGKDDHDYNTPTRSSRRSVKADGEKRDRDRSGSAPAKRVVSDGHWRKKKSPSKTIALSKAMKDTSPILAQPDDDIRVKPASELMTPEKRRGEDNSITPKGEGSGGDDGIRVYVTPPRSQRQSGQHHRRQSERSGSEKGIGHDIEAPKASPTPGSTGRRKRPTPEASLRISSSGAKEDSGRHRSESQKAEDLDESPRSTGGAMSDSRRSVRTQKSNLLSQVFGDSRKLFVKQVPEPTATPRVPSIEAWLNETPDPFLDADEPPLEAIPPLNSSTKKRKVALQEKVREDCTRISEALDTKEGTRRAVHGSRRRNRIPSSAIYEDNPFPAGFDSDSALSGSGKGTTSASKFVDLVQEAAETSPSSLKRRSARKSVSSPVRDRRKSFNPKEPSKEDDAESVLSSSHTVSSVEGPDPNNPLKPPGLNSKRPFPSTGKHRLSTIASVETFNTSQGAAPPSVSEISRYTARPPPIEEDAAVDEARDHFDLNSMKRKNSRLTKHADLISVLSLPKAGNRSIQSARSIRTNRSRLATATMGDLMQELATDESKYMRELRTLVDGVIPVLLTCVLSKSDSAVAAGLFSASAHTHEDPNFTRPIIDMGIALERLKTLHKRIPQEDPVALLTWAHGAQRVYAEYLKAWRMGFQDVVVNLAPALEGTSVVSGSPNVKSMGLDEGLPRNEEGDVVNGDGERVDVAFLLKRPLVRLKYLAKTLKGINFIKSSAEAELLATKYQKLVDDARQRSNEERARLEDEAASNIDPTRARDPRTLAPLTGVAIDRTCRVRARDHFNLALQHSSGQRVDCRVELIIRDEASDGDGSRDLLICEVDATGRWLLFPPVHLGTVSARNGDLKGEIVIMIRGAGANRLEWQELFSLRSEDEQAGFEWVQMLGLTPIPPRIMRSQSFLGRHQRMKSESGPEPPITSSAPSKSRTPSPREVEIPIGEQGNNGSKTWTEPLPSGMPGSHGTPSSREIAMLHNQSHSIPPNTPSRSSNNYVDQVNDLRSLPSQSRNRDTTASEPTRTPRSFKEALGLSGTSTSVGLKRARAKRLSRHGKSSPSSPKSMDAPRSRSESQTPSSDVFTAQNPIVDSQNKYSNIRSLSPELGEEHAGLSPESGNNQQKENTRPSYHRSRSSVPSMELPFIPKARNNSPPTTPIAEPEEEPQWPTPSASVEPVSPSRLGKKRPVSSKVDVPQDFSSSPVSGHHSPKLNEAKTPVLGKSHFKPRRSSSPLKHEYEPSTASESSSESQTSTVEHNEATSVSDSSEDEELEEGDAPTPLMPLGALKSLSRPKVAPRTSVHSTPDGTIKPSESASQAPYKTVPAQPSKASKTIASIFSWSDTGSWQSLHPDECSIVITPGLIEAYEMSAAHSKDVPLSSSTPVVDMDAFSDLASNLTSQNDEVQGDRPLVGLELTPLVPLRRGTALDISIRSPPTPNAQITSGNNIMFRSRNPEECEALYALINHSRINNPTFIALQNARGPYGSGNPLSNRRASIIVGGSRSSWFGGWGRSSSYRASSAPTPSIAPSDSSVGSMSSAFSALKRFGRGSGMFNISRSTITSREGSIYTSSDNSSGSGTSSPIPPGMITAGKDAPIGLSNAKIRLYIRETASKWRDMGSARLTIMRPDRSNVGPEGRPLSSAHQGLNEKRILVHGKTKGEVLLDVQLGESCFERVARTGIALSVWEDVIGPNGEVGVVGAVGGVGGGRATVYMIQMKSEAETAYTFSIVGKLRY</sequence>
<feature type="region of interest" description="Disordered" evidence="1">
    <location>
        <begin position="383"/>
        <end position="521"/>
    </location>
</feature>
<feature type="compositionally biased region" description="Low complexity" evidence="1">
    <location>
        <begin position="485"/>
        <end position="496"/>
    </location>
</feature>
<feature type="compositionally biased region" description="Basic residues" evidence="1">
    <location>
        <begin position="392"/>
        <end position="402"/>
    </location>
</feature>
<evidence type="ECO:0000259" key="2">
    <source>
        <dbReference type="Pfam" id="PF24340"/>
    </source>
</evidence>
<feature type="domain" description="DBL homology" evidence="2">
    <location>
        <begin position="616"/>
        <end position="826"/>
    </location>
</feature>
<proteinExistence type="predicted"/>
<dbReference type="RefSeq" id="XP_037146995.1">
    <property type="nucleotide sequence ID" value="XM_037297559.1"/>
</dbReference>
<feature type="compositionally biased region" description="Basic residues" evidence="1">
    <location>
        <begin position="1126"/>
        <end position="1138"/>
    </location>
</feature>
<evidence type="ECO:0000259" key="3">
    <source>
        <dbReference type="Pfam" id="PF24344"/>
    </source>
</evidence>
<evidence type="ECO:0000256" key="1">
    <source>
        <dbReference type="SAM" id="MobiDB-lite"/>
    </source>
</evidence>
<feature type="compositionally biased region" description="Basic and acidic residues" evidence="1">
    <location>
        <begin position="827"/>
        <end position="836"/>
    </location>
</feature>
<feature type="compositionally biased region" description="Basic and acidic residues" evidence="1">
    <location>
        <begin position="108"/>
        <end position="120"/>
    </location>
</feature>
<feature type="compositionally biased region" description="Low complexity" evidence="1">
    <location>
        <begin position="422"/>
        <end position="436"/>
    </location>
</feature>
<accession>A0A8H6C515</accession>
<feature type="region of interest" description="Disordered" evidence="1">
    <location>
        <begin position="54"/>
        <end position="306"/>
    </location>
</feature>
<feature type="compositionally biased region" description="Basic and acidic residues" evidence="1">
    <location>
        <begin position="263"/>
        <end position="284"/>
    </location>
</feature>
<gene>
    <name evidence="5" type="ORF">HO133_006662</name>
</gene>
<feature type="region of interest" description="Disordered" evidence="1">
    <location>
        <begin position="1086"/>
        <end position="1407"/>
    </location>
</feature>
<dbReference type="Pfam" id="PF24344">
    <property type="entry name" value="PH_23"/>
    <property type="match status" value="1"/>
</dbReference>
<protein>
    <submittedName>
        <fullName evidence="5">Uncharacterized protein</fullName>
    </submittedName>
</protein>
<feature type="compositionally biased region" description="Low complexity" evidence="1">
    <location>
        <begin position="1320"/>
        <end position="1335"/>
    </location>
</feature>
<feature type="region of interest" description="Disordered" evidence="1">
    <location>
        <begin position="827"/>
        <end position="849"/>
    </location>
</feature>
<feature type="compositionally biased region" description="Polar residues" evidence="1">
    <location>
        <begin position="1155"/>
        <end position="1182"/>
    </location>
</feature>
<feature type="compositionally biased region" description="Polar residues" evidence="1">
    <location>
        <begin position="1006"/>
        <end position="1017"/>
    </location>
</feature>
<feature type="domain" description="PH" evidence="4">
    <location>
        <begin position="1404"/>
        <end position="1562"/>
    </location>
</feature>
<dbReference type="InterPro" id="IPR056223">
    <property type="entry name" value="PH_24"/>
</dbReference>
<reference evidence="5 6" key="1">
    <citation type="journal article" date="2020" name="Genomics">
        <title>Complete, high-quality genomes from long-read metagenomic sequencing of two wolf lichen thalli reveals enigmatic genome architecture.</title>
        <authorList>
            <person name="McKenzie S.K."/>
            <person name="Walston R.F."/>
            <person name="Allen J.L."/>
        </authorList>
    </citation>
    <scope>NUCLEOTIDE SEQUENCE [LARGE SCALE GENOMIC DNA]</scope>
    <source>
        <strain evidence="5">WasteWater1</strain>
    </source>
</reference>
<dbReference type="EMBL" id="JACCJB010000026">
    <property type="protein sequence ID" value="KAF6217560.1"/>
    <property type="molecule type" value="Genomic_DNA"/>
</dbReference>
<dbReference type="Pfam" id="PF24340">
    <property type="entry name" value="DH_2"/>
    <property type="match status" value="1"/>
</dbReference>
<feature type="compositionally biased region" description="Basic and acidic residues" evidence="1">
    <location>
        <begin position="219"/>
        <end position="234"/>
    </location>
</feature>
<feature type="compositionally biased region" description="Basic and acidic residues" evidence="1">
    <location>
        <begin position="162"/>
        <end position="182"/>
    </location>
</feature>
<feature type="compositionally biased region" description="Low complexity" evidence="1">
    <location>
        <begin position="1645"/>
        <end position="1661"/>
    </location>
</feature>
<feature type="region of interest" description="Disordered" evidence="1">
    <location>
        <begin position="1"/>
        <end position="39"/>
    </location>
</feature>
<feature type="compositionally biased region" description="Polar residues" evidence="1">
    <location>
        <begin position="1380"/>
        <end position="1399"/>
    </location>
</feature>
<organism evidence="5 6">
    <name type="scientific">Letharia lupina</name>
    <dbReference type="NCBI Taxonomy" id="560253"/>
    <lineage>
        <taxon>Eukaryota</taxon>
        <taxon>Fungi</taxon>
        <taxon>Dikarya</taxon>
        <taxon>Ascomycota</taxon>
        <taxon>Pezizomycotina</taxon>
        <taxon>Lecanoromycetes</taxon>
        <taxon>OSLEUM clade</taxon>
        <taxon>Lecanoromycetidae</taxon>
        <taxon>Lecanorales</taxon>
        <taxon>Lecanorineae</taxon>
        <taxon>Parmeliaceae</taxon>
        <taxon>Letharia</taxon>
    </lineage>
</organism>
<feature type="region of interest" description="Disordered" evidence="1">
    <location>
        <begin position="341"/>
        <end position="365"/>
    </location>
</feature>
<feature type="compositionally biased region" description="Polar residues" evidence="1">
    <location>
        <begin position="1"/>
        <end position="10"/>
    </location>
</feature>
<dbReference type="InterPro" id="IPR056222">
    <property type="entry name" value="PH_23"/>
</dbReference>
<keyword evidence="6" id="KW-1185">Reference proteome</keyword>
<feature type="region of interest" description="Disordered" evidence="1">
    <location>
        <begin position="1644"/>
        <end position="1666"/>
    </location>
</feature>
<feature type="domain" description="PH" evidence="3">
    <location>
        <begin position="841"/>
        <end position="982"/>
    </location>
</feature>
<feature type="compositionally biased region" description="Basic and acidic residues" evidence="1">
    <location>
        <begin position="67"/>
        <end position="97"/>
    </location>
</feature>
<name>A0A8H6C515_9LECA</name>
<evidence type="ECO:0000313" key="6">
    <source>
        <dbReference type="Proteomes" id="UP000593566"/>
    </source>
</evidence>
<feature type="compositionally biased region" description="Acidic residues" evidence="1">
    <location>
        <begin position="1346"/>
        <end position="1356"/>
    </location>
</feature>
<dbReference type="GeneID" id="59335063"/>
<feature type="region of interest" description="Disordered" evidence="1">
    <location>
        <begin position="990"/>
        <end position="1054"/>
    </location>
</feature>
<comment type="caution">
    <text evidence="5">The sequence shown here is derived from an EMBL/GenBank/DDBJ whole genome shotgun (WGS) entry which is preliminary data.</text>
</comment>
<dbReference type="InterPro" id="IPR056416">
    <property type="entry name" value="DH_2_fung"/>
</dbReference>
<dbReference type="Proteomes" id="UP000593566">
    <property type="component" value="Unassembled WGS sequence"/>
</dbReference>
<dbReference type="Pfam" id="PF24345">
    <property type="entry name" value="PH_24"/>
    <property type="match status" value="1"/>
</dbReference>
<evidence type="ECO:0000259" key="4">
    <source>
        <dbReference type="Pfam" id="PF24345"/>
    </source>
</evidence>